<dbReference type="Proteomes" id="UP000013858">
    <property type="component" value="Unassembled WGS sequence"/>
</dbReference>
<dbReference type="Proteomes" id="UP000014197">
    <property type="component" value="Unassembled WGS sequence"/>
</dbReference>
<evidence type="ECO:0000313" key="8">
    <source>
        <dbReference type="Proteomes" id="UP000013858"/>
    </source>
</evidence>
<feature type="transmembrane region" description="Helical" evidence="4">
    <location>
        <begin position="6"/>
        <end position="26"/>
    </location>
</feature>
<keyword evidence="2" id="KW-0238">DNA-binding</keyword>
<evidence type="ECO:0000313" key="9">
    <source>
        <dbReference type="Proteomes" id="UP000014197"/>
    </source>
</evidence>
<dbReference type="GO" id="GO:0003677">
    <property type="term" value="F:DNA binding"/>
    <property type="evidence" value="ECO:0007669"/>
    <property type="project" value="UniProtKB-KW"/>
</dbReference>
<sequence length="305" mass="35780">MFSLNYFVFFLLCYFSVVVLSVILFLKDKNKIYRMLLIYFLLFFFGALSDYINVMLSEKPVCPFCSFFPLVNISIYILTIIYSFLLCKQHIPASSLWKHVLLLTLTISLILLPMHIGKHWTASILIAYLTDNIFFIYLGYLTRKKPQTPNSILNQFLFQNKSFGLTLILGGSVIIILDLYYFFHLSDSQYYFFSIHGQNINNDSVSILLCFWLVKFFMQRIHIEPVTSLSSDSFESFCSHFHLTKREKDILAELLTNMTHQEIADKLYISIGTVKAHSHNIFSKTEVNRKEDLIQLYERFMSKKI</sequence>
<keyword evidence="3" id="KW-0804">Transcription</keyword>
<dbReference type="GO" id="GO:0006355">
    <property type="term" value="P:regulation of DNA-templated transcription"/>
    <property type="evidence" value="ECO:0007669"/>
    <property type="project" value="InterPro"/>
</dbReference>
<feature type="transmembrane region" description="Helical" evidence="4">
    <location>
        <begin position="66"/>
        <end position="87"/>
    </location>
</feature>
<evidence type="ECO:0000256" key="2">
    <source>
        <dbReference type="ARBA" id="ARBA00023125"/>
    </source>
</evidence>
<dbReference type="eggNOG" id="COG2197">
    <property type="taxonomic scope" value="Bacteria"/>
</dbReference>
<keyword evidence="4" id="KW-1133">Transmembrane helix</keyword>
<evidence type="ECO:0000259" key="5">
    <source>
        <dbReference type="PROSITE" id="PS50043"/>
    </source>
</evidence>
<protein>
    <recommendedName>
        <fullName evidence="5">HTH luxR-type domain-containing protein</fullName>
    </recommendedName>
</protein>
<gene>
    <name evidence="7" type="ORF">I583_01539</name>
    <name evidence="6" type="ORF">UAW_00874</name>
</gene>
<name>R2T3Z1_9ENTE</name>
<keyword evidence="9" id="KW-1185">Reference proteome</keyword>
<dbReference type="AlphaFoldDB" id="R2T3Z1"/>
<feature type="domain" description="HTH luxR-type" evidence="5">
    <location>
        <begin position="236"/>
        <end position="301"/>
    </location>
</feature>
<feature type="transmembrane region" description="Helical" evidence="4">
    <location>
        <begin position="33"/>
        <end position="54"/>
    </location>
</feature>
<dbReference type="RefSeq" id="WP_010761083.1">
    <property type="nucleotide sequence ID" value="NZ_KB946315.1"/>
</dbReference>
<evidence type="ECO:0000313" key="6">
    <source>
        <dbReference type="EMBL" id="EOH99721.1"/>
    </source>
</evidence>
<dbReference type="STRING" id="155618.RV06_GL002041"/>
<dbReference type="OrthoDB" id="9780153at2"/>
<keyword evidence="1" id="KW-0805">Transcription regulation</keyword>
<accession>R2T3Z1</accession>
<dbReference type="InterPro" id="IPR016032">
    <property type="entry name" value="Sig_transdc_resp-reg_C-effctor"/>
</dbReference>
<dbReference type="InterPro" id="IPR036388">
    <property type="entry name" value="WH-like_DNA-bd_sf"/>
</dbReference>
<dbReference type="CDD" id="cd06170">
    <property type="entry name" value="LuxR_C_like"/>
    <property type="match status" value="1"/>
</dbReference>
<feature type="transmembrane region" description="Helical" evidence="4">
    <location>
        <begin position="122"/>
        <end position="142"/>
    </location>
</feature>
<evidence type="ECO:0000256" key="3">
    <source>
        <dbReference type="ARBA" id="ARBA00023163"/>
    </source>
</evidence>
<dbReference type="PROSITE" id="PS50043">
    <property type="entry name" value="HTH_LUXR_2"/>
    <property type="match status" value="1"/>
</dbReference>
<dbReference type="PANTHER" id="PTHR44688:SF16">
    <property type="entry name" value="DNA-BINDING TRANSCRIPTIONAL ACTIVATOR DEVR_DOSR"/>
    <property type="match status" value="1"/>
</dbReference>
<feature type="transmembrane region" description="Helical" evidence="4">
    <location>
        <begin position="163"/>
        <end position="183"/>
    </location>
</feature>
<dbReference type="PANTHER" id="PTHR44688">
    <property type="entry name" value="DNA-BINDING TRANSCRIPTIONAL ACTIVATOR DEVR_DOSR"/>
    <property type="match status" value="1"/>
</dbReference>
<dbReference type="Pfam" id="PF00196">
    <property type="entry name" value="GerE"/>
    <property type="match status" value="1"/>
</dbReference>
<reference evidence="7 9" key="2">
    <citation type="submission" date="2013-03" db="EMBL/GenBank/DDBJ databases">
        <title>The Genome Sequence of Enterococcus haemoperoxidus BAA-382 (PacBio/Illumina hybrid assembly).</title>
        <authorList>
            <consortium name="The Broad Institute Genomics Platform"/>
            <consortium name="The Broad Institute Genome Sequencing Center for Infectious Disease"/>
            <person name="Earl A."/>
            <person name="Russ C."/>
            <person name="Gilmore M."/>
            <person name="Surin D."/>
            <person name="Walker B."/>
            <person name="Young S."/>
            <person name="Zeng Q."/>
            <person name="Gargeya S."/>
            <person name="Fitzgerald M."/>
            <person name="Haas B."/>
            <person name="Abouelleil A."/>
            <person name="Allen A.W."/>
            <person name="Alvarado L."/>
            <person name="Arachchi H.M."/>
            <person name="Berlin A.M."/>
            <person name="Chapman S.B."/>
            <person name="Gainer-Dewar J."/>
            <person name="Goldberg J."/>
            <person name="Griggs A."/>
            <person name="Gujja S."/>
            <person name="Hansen M."/>
            <person name="Howarth C."/>
            <person name="Imamovic A."/>
            <person name="Ireland A."/>
            <person name="Larimer J."/>
            <person name="McCowan C."/>
            <person name="Murphy C."/>
            <person name="Pearson M."/>
            <person name="Poon T.W."/>
            <person name="Priest M."/>
            <person name="Roberts A."/>
            <person name="Saif S."/>
            <person name="Shea T."/>
            <person name="Sisk P."/>
            <person name="Sykes S."/>
            <person name="Wortman J."/>
            <person name="Nusbaum C."/>
            <person name="Birren B."/>
        </authorList>
    </citation>
    <scope>NUCLEOTIDE SEQUENCE [LARGE SCALE GENOMIC DNA]</scope>
    <source>
        <strain evidence="7 9">ATCC BAA-382</strain>
    </source>
</reference>
<dbReference type="PATRIC" id="fig|1158608.3.peg.854"/>
<dbReference type="InterPro" id="IPR000792">
    <property type="entry name" value="Tscrpt_reg_LuxR_C"/>
</dbReference>
<comment type="caution">
    <text evidence="6">The sequence shown here is derived from an EMBL/GenBank/DDBJ whole genome shotgun (WGS) entry which is preliminary data.</text>
</comment>
<reference evidence="6 8" key="1">
    <citation type="submission" date="2013-02" db="EMBL/GenBank/DDBJ databases">
        <title>The Genome Sequence of Enterococcus haemoperoxidus BAA-382.</title>
        <authorList>
            <consortium name="The Broad Institute Genome Sequencing Platform"/>
            <consortium name="The Broad Institute Genome Sequencing Center for Infectious Disease"/>
            <person name="Earl A.M."/>
            <person name="Gilmore M.S."/>
            <person name="Lebreton F."/>
            <person name="Walker B."/>
            <person name="Young S.K."/>
            <person name="Zeng Q."/>
            <person name="Gargeya S."/>
            <person name="Fitzgerald M."/>
            <person name="Haas B."/>
            <person name="Abouelleil A."/>
            <person name="Alvarado L."/>
            <person name="Arachchi H.M."/>
            <person name="Berlin A.M."/>
            <person name="Chapman S.B."/>
            <person name="Dewar J."/>
            <person name="Goldberg J."/>
            <person name="Griggs A."/>
            <person name="Gujja S."/>
            <person name="Hansen M."/>
            <person name="Howarth C."/>
            <person name="Imamovic A."/>
            <person name="Larimer J."/>
            <person name="McCowan C."/>
            <person name="Murphy C."/>
            <person name="Neiman D."/>
            <person name="Pearson M."/>
            <person name="Priest M."/>
            <person name="Roberts A."/>
            <person name="Saif S."/>
            <person name="Shea T."/>
            <person name="Sisk P."/>
            <person name="Sykes S."/>
            <person name="Wortman J."/>
            <person name="Nusbaum C."/>
            <person name="Birren B."/>
        </authorList>
    </citation>
    <scope>NUCLEOTIDE SEQUENCE [LARGE SCALE GENOMIC DNA]</scope>
    <source>
        <strain evidence="6 8">ATCC BAA-382</strain>
    </source>
</reference>
<evidence type="ECO:0000256" key="4">
    <source>
        <dbReference type="SAM" id="Phobius"/>
    </source>
</evidence>
<keyword evidence="4" id="KW-0472">Membrane</keyword>
<evidence type="ECO:0000256" key="1">
    <source>
        <dbReference type="ARBA" id="ARBA00023015"/>
    </source>
</evidence>
<organism evidence="6 8">
    <name type="scientific">Enterococcus haemoperoxidus ATCC BAA-382</name>
    <dbReference type="NCBI Taxonomy" id="1158608"/>
    <lineage>
        <taxon>Bacteria</taxon>
        <taxon>Bacillati</taxon>
        <taxon>Bacillota</taxon>
        <taxon>Bacilli</taxon>
        <taxon>Lactobacillales</taxon>
        <taxon>Enterococcaceae</taxon>
        <taxon>Enterococcus</taxon>
    </lineage>
</organism>
<evidence type="ECO:0000313" key="7">
    <source>
        <dbReference type="EMBL" id="EOT62539.1"/>
    </source>
</evidence>
<dbReference type="EMBL" id="ASVY01000002">
    <property type="protein sequence ID" value="EOT62539.1"/>
    <property type="molecule type" value="Genomic_DNA"/>
</dbReference>
<dbReference type="EMBL" id="AJAR01000010">
    <property type="protein sequence ID" value="EOH99721.1"/>
    <property type="molecule type" value="Genomic_DNA"/>
</dbReference>
<proteinExistence type="predicted"/>
<dbReference type="SMART" id="SM00421">
    <property type="entry name" value="HTH_LUXR"/>
    <property type="match status" value="1"/>
</dbReference>
<keyword evidence="4" id="KW-0812">Transmembrane</keyword>
<dbReference type="SUPFAM" id="SSF46894">
    <property type="entry name" value="C-terminal effector domain of the bipartite response regulators"/>
    <property type="match status" value="1"/>
</dbReference>
<dbReference type="PRINTS" id="PR00038">
    <property type="entry name" value="HTHLUXR"/>
</dbReference>
<feature type="transmembrane region" description="Helical" evidence="4">
    <location>
        <begin position="99"/>
        <end position="116"/>
    </location>
</feature>
<dbReference type="Gene3D" id="1.10.10.10">
    <property type="entry name" value="Winged helix-like DNA-binding domain superfamily/Winged helix DNA-binding domain"/>
    <property type="match status" value="1"/>
</dbReference>